<dbReference type="PANTHER" id="PTHR34583:SF2">
    <property type="entry name" value="ANTIPORTER SUBUNIT MNHC2-RELATED"/>
    <property type="match status" value="1"/>
</dbReference>
<dbReference type="PATRIC" id="fig|49547.3.peg.653"/>
<feature type="transmembrane region" description="Helical" evidence="6">
    <location>
        <begin position="82"/>
        <end position="105"/>
    </location>
</feature>
<dbReference type="NCBIfam" id="NF005618">
    <property type="entry name" value="PRK07375.1-3"/>
    <property type="match status" value="1"/>
</dbReference>
<dbReference type="EMBL" id="LWMV01000115">
    <property type="protein sequence ID" value="KZX14147.1"/>
    <property type="molecule type" value="Genomic_DNA"/>
</dbReference>
<sequence length="122" mass="12915">MIDVQLGALITSGAFIIIGLYAAIFLDNIIKKIIGISFIEEGANLFLIALAYKNGGVVPIFLPGFDANWFAQNSAYPLPHALVLTSIVIGASTLAVMLAITMVIYKKKGSLSATKVLGDSNE</sequence>
<dbReference type="GO" id="GO:0005886">
    <property type="term" value="C:plasma membrane"/>
    <property type="evidence" value="ECO:0007669"/>
    <property type="project" value="UniProtKB-SubCell"/>
</dbReference>
<dbReference type="InterPro" id="IPR039428">
    <property type="entry name" value="NUOK/Mnh_C1-like"/>
</dbReference>
<keyword evidence="5 6" id="KW-0472">Membrane</keyword>
<gene>
    <name evidence="7" type="primary">mrpC</name>
    <name evidence="7" type="ORF">MBCUR_06230</name>
</gene>
<comment type="subcellular location">
    <subcellularLocation>
        <location evidence="1">Cell membrane</location>
        <topology evidence="1">Multi-pass membrane protein</topology>
    </subcellularLocation>
</comment>
<feature type="transmembrane region" description="Helical" evidence="6">
    <location>
        <begin position="6"/>
        <end position="30"/>
    </location>
</feature>
<organism evidence="7 8">
    <name type="scientific">Methanobrevibacter curvatus</name>
    <dbReference type="NCBI Taxonomy" id="49547"/>
    <lineage>
        <taxon>Archaea</taxon>
        <taxon>Methanobacteriati</taxon>
        <taxon>Methanobacteriota</taxon>
        <taxon>Methanomada group</taxon>
        <taxon>Methanobacteria</taxon>
        <taxon>Methanobacteriales</taxon>
        <taxon>Methanobacteriaceae</taxon>
        <taxon>Methanobrevibacter</taxon>
    </lineage>
</organism>
<dbReference type="RefSeq" id="WP_157077613.1">
    <property type="nucleotide sequence ID" value="NZ_LWMV01000115.1"/>
</dbReference>
<evidence type="ECO:0000313" key="8">
    <source>
        <dbReference type="Proteomes" id="UP000077245"/>
    </source>
</evidence>
<keyword evidence="8" id="KW-1185">Reference proteome</keyword>
<comment type="caution">
    <text evidence="7">The sequence shown here is derived from an EMBL/GenBank/DDBJ whole genome shotgun (WGS) entry which is preliminary data.</text>
</comment>
<evidence type="ECO:0000256" key="5">
    <source>
        <dbReference type="ARBA" id="ARBA00023136"/>
    </source>
</evidence>
<evidence type="ECO:0000256" key="4">
    <source>
        <dbReference type="ARBA" id="ARBA00022989"/>
    </source>
</evidence>
<keyword evidence="2" id="KW-1003">Cell membrane</keyword>
<keyword evidence="4 6" id="KW-1133">Transmembrane helix</keyword>
<reference evidence="7 8" key="1">
    <citation type="submission" date="2016-04" db="EMBL/GenBank/DDBJ databases">
        <title>Genome sequence of Methanobrevibacter curvatus DSM 11111.</title>
        <authorList>
            <person name="Poehlein A."/>
            <person name="Seedorf H."/>
            <person name="Daniel R."/>
        </authorList>
    </citation>
    <scope>NUCLEOTIDE SEQUENCE [LARGE SCALE GENOMIC DNA]</scope>
    <source>
        <strain evidence="7 8">DSM 11111</strain>
    </source>
</reference>
<evidence type="ECO:0000256" key="3">
    <source>
        <dbReference type="ARBA" id="ARBA00022692"/>
    </source>
</evidence>
<protein>
    <submittedName>
        <fullName evidence="7">Na(+)/H(+) antiporter subunit C</fullName>
    </submittedName>
</protein>
<accession>A0A166CGK0</accession>
<evidence type="ECO:0000313" key="7">
    <source>
        <dbReference type="EMBL" id="KZX14147.1"/>
    </source>
</evidence>
<dbReference type="InterPro" id="IPR050601">
    <property type="entry name" value="CPA3_antiporter_subunitC"/>
</dbReference>
<dbReference type="STRING" id="49547.MBCUR_06230"/>
<dbReference type="OrthoDB" id="18006at2157"/>
<dbReference type="Pfam" id="PF00420">
    <property type="entry name" value="Oxidored_q2"/>
    <property type="match status" value="1"/>
</dbReference>
<dbReference type="PANTHER" id="PTHR34583">
    <property type="entry name" value="ANTIPORTER SUBUNIT MNHC2-RELATED"/>
    <property type="match status" value="1"/>
</dbReference>
<proteinExistence type="predicted"/>
<name>A0A166CGK0_9EURY</name>
<evidence type="ECO:0000256" key="1">
    <source>
        <dbReference type="ARBA" id="ARBA00004651"/>
    </source>
</evidence>
<keyword evidence="3 6" id="KW-0812">Transmembrane</keyword>
<evidence type="ECO:0000256" key="2">
    <source>
        <dbReference type="ARBA" id="ARBA00022475"/>
    </source>
</evidence>
<dbReference type="Gene3D" id="1.10.287.3510">
    <property type="match status" value="1"/>
</dbReference>
<dbReference type="Proteomes" id="UP000077245">
    <property type="component" value="Unassembled WGS sequence"/>
</dbReference>
<dbReference type="AlphaFoldDB" id="A0A166CGK0"/>
<evidence type="ECO:0000256" key="6">
    <source>
        <dbReference type="SAM" id="Phobius"/>
    </source>
</evidence>